<dbReference type="GO" id="GO:0015369">
    <property type="term" value="F:calcium:proton antiporter activity"/>
    <property type="evidence" value="ECO:0007669"/>
    <property type="project" value="TreeGrafter"/>
</dbReference>
<dbReference type="InterPro" id="IPR044880">
    <property type="entry name" value="NCX_ion-bd_dom_sf"/>
</dbReference>
<dbReference type="PANTHER" id="PTHR31503:SF22">
    <property type="entry name" value="VACUOLAR CALCIUM ION TRANSPORTER"/>
    <property type="match status" value="1"/>
</dbReference>
<dbReference type="GO" id="GO:0009705">
    <property type="term" value="C:plant-type vacuole membrane"/>
    <property type="evidence" value="ECO:0007669"/>
    <property type="project" value="TreeGrafter"/>
</dbReference>
<feature type="transmembrane region" description="Helical" evidence="9">
    <location>
        <begin position="98"/>
        <end position="120"/>
    </location>
</feature>
<feature type="domain" description="Sodium/calcium exchanger membrane region" evidence="10">
    <location>
        <begin position="390"/>
        <end position="462"/>
    </location>
</feature>
<feature type="domain" description="Sodium/calcium exchanger membrane region" evidence="10">
    <location>
        <begin position="501"/>
        <end position="568"/>
    </location>
</feature>
<keyword evidence="2" id="KW-0813">Transport</keyword>
<feature type="transmembrane region" description="Helical" evidence="9">
    <location>
        <begin position="140"/>
        <end position="161"/>
    </location>
</feature>
<keyword evidence="5 9" id="KW-1133">Transmembrane helix</keyword>
<feature type="transmembrane region" description="Helical" evidence="9">
    <location>
        <begin position="389"/>
        <end position="408"/>
    </location>
</feature>
<dbReference type="AlphaFoldDB" id="A0A8J4EV37"/>
<evidence type="ECO:0000256" key="3">
    <source>
        <dbReference type="ARBA" id="ARBA00022449"/>
    </source>
</evidence>
<comment type="subcellular location">
    <subcellularLocation>
        <location evidence="1">Endomembrane system</location>
        <topology evidence="1">Multi-pass membrane protein</topology>
    </subcellularLocation>
</comment>
<sequence>MADSRAGEVSPPILVRTGSKGRSRGVDFVGQLKVEARAFFIDSKLNILLVAMPLAFISRFIGWSDGATFTLSCLALVPLAERLGFVTEQLAMYTNDTLGGLLNATFGNATEMIISAFAMIQARKQKSSSGTYLRVVQLSLLGSVASNLLLVMGTAFIAGGIKTKVQTFNQTGINVNAGMLVLSCFAIMLPSLLDATQSGAKSDNRSELALSRFESIFMFLCYCIYLYFQLKSHRYLFEEDSSSATPTVPTASSTRRTSNNGTFTPQLGATTEADLEAAALSAAGTGGGGNGLPLSRTSLDGREITIGGRYSNRQIEMAETKRTTSGRSASKATATDRERDVERLPLVLAATRAGGLEPTHIADDDDDSHRSRGENVEEEEELVLSRTGCFLWLTGVTIFIAFLSEFVTDSIKNASNTLHIPMPFLTTILLPIVGNAAEHASAIIFAYKNRIEIALGVAVGINSPAVSSCSRPLSPTCTPGANPHSYVPLSAHPMRRAVPAGSSTQVSMMVVPFCVLLAWTMGLPLHLDFNAFEAFVLFACVLLAVLVIQDGHANYLKGILLLLTYFFVSASFWCHKDKQLTMST</sequence>
<feature type="region of interest" description="Disordered" evidence="8">
    <location>
        <begin position="241"/>
        <end position="267"/>
    </location>
</feature>
<gene>
    <name evidence="11" type="ORF">Vafri_4866</name>
</gene>
<feature type="transmembrane region" description="Helical" evidence="9">
    <location>
        <begin position="504"/>
        <end position="523"/>
    </location>
</feature>
<dbReference type="EMBL" id="BNCO01000005">
    <property type="protein sequence ID" value="GIL48191.1"/>
    <property type="molecule type" value="Genomic_DNA"/>
</dbReference>
<reference evidence="11" key="1">
    <citation type="journal article" date="2021" name="Proc. Natl. Acad. Sci. U.S.A.">
        <title>Three genomes in the algal genus Volvox reveal the fate of a haploid sex-determining region after a transition to homothallism.</title>
        <authorList>
            <person name="Yamamoto K."/>
            <person name="Hamaji T."/>
            <person name="Kawai-Toyooka H."/>
            <person name="Matsuzaki R."/>
            <person name="Takahashi F."/>
            <person name="Nishimura Y."/>
            <person name="Kawachi M."/>
            <person name="Noguchi H."/>
            <person name="Minakuchi Y."/>
            <person name="Umen J.G."/>
            <person name="Toyoda A."/>
            <person name="Nozaki H."/>
        </authorList>
    </citation>
    <scope>NUCLEOTIDE SEQUENCE</scope>
    <source>
        <strain evidence="11">NIES-3780</strain>
    </source>
</reference>
<evidence type="ECO:0000313" key="12">
    <source>
        <dbReference type="Proteomes" id="UP000747399"/>
    </source>
</evidence>
<name>A0A8J4EV37_9CHLO</name>
<feature type="transmembrane region" description="Helical" evidence="9">
    <location>
        <begin position="428"/>
        <end position="447"/>
    </location>
</feature>
<feature type="transmembrane region" description="Helical" evidence="9">
    <location>
        <begin position="209"/>
        <end position="228"/>
    </location>
</feature>
<feature type="transmembrane region" description="Helical" evidence="9">
    <location>
        <begin position="67"/>
        <end position="86"/>
    </location>
</feature>
<evidence type="ECO:0000256" key="7">
    <source>
        <dbReference type="ARBA" id="ARBA00023136"/>
    </source>
</evidence>
<keyword evidence="4 9" id="KW-0812">Transmembrane</keyword>
<feature type="transmembrane region" description="Helical" evidence="9">
    <location>
        <begin position="45"/>
        <end position="61"/>
    </location>
</feature>
<evidence type="ECO:0000313" key="11">
    <source>
        <dbReference type="EMBL" id="GIL48191.1"/>
    </source>
</evidence>
<feature type="region of interest" description="Disordered" evidence="8">
    <location>
        <begin position="357"/>
        <end position="377"/>
    </location>
</feature>
<feature type="compositionally biased region" description="Low complexity" evidence="8">
    <location>
        <begin position="242"/>
        <end position="258"/>
    </location>
</feature>
<evidence type="ECO:0000256" key="9">
    <source>
        <dbReference type="SAM" id="Phobius"/>
    </source>
</evidence>
<proteinExistence type="predicted"/>
<feature type="transmembrane region" description="Helical" evidence="9">
    <location>
        <begin position="529"/>
        <end position="548"/>
    </location>
</feature>
<protein>
    <recommendedName>
        <fullName evidence="10">Sodium/calcium exchanger membrane region domain-containing protein</fullName>
    </recommendedName>
</protein>
<dbReference type="InterPro" id="IPR004713">
    <property type="entry name" value="CaH_exchang"/>
</dbReference>
<accession>A0A8J4EV37</accession>
<keyword evidence="7 9" id="KW-0472">Membrane</keyword>
<dbReference type="Gene3D" id="1.20.1420.30">
    <property type="entry name" value="NCX, central ion-binding region"/>
    <property type="match status" value="2"/>
</dbReference>
<dbReference type="GO" id="GO:0012505">
    <property type="term" value="C:endomembrane system"/>
    <property type="evidence" value="ECO:0007669"/>
    <property type="project" value="UniProtKB-SubCell"/>
</dbReference>
<evidence type="ECO:0000256" key="4">
    <source>
        <dbReference type="ARBA" id="ARBA00022692"/>
    </source>
</evidence>
<dbReference type="Pfam" id="PF01699">
    <property type="entry name" value="Na_Ca_ex"/>
    <property type="match status" value="3"/>
</dbReference>
<evidence type="ECO:0000256" key="5">
    <source>
        <dbReference type="ARBA" id="ARBA00022989"/>
    </source>
</evidence>
<evidence type="ECO:0000256" key="6">
    <source>
        <dbReference type="ARBA" id="ARBA00023065"/>
    </source>
</evidence>
<comment type="caution">
    <text evidence="11">The sequence shown here is derived from an EMBL/GenBank/DDBJ whole genome shotgun (WGS) entry which is preliminary data.</text>
</comment>
<keyword evidence="6" id="KW-0406">Ion transport</keyword>
<evidence type="ECO:0000259" key="10">
    <source>
        <dbReference type="Pfam" id="PF01699"/>
    </source>
</evidence>
<dbReference type="PANTHER" id="PTHR31503">
    <property type="entry name" value="VACUOLAR CALCIUM ION TRANSPORTER"/>
    <property type="match status" value="1"/>
</dbReference>
<organism evidence="11 12">
    <name type="scientific">Volvox africanus</name>
    <dbReference type="NCBI Taxonomy" id="51714"/>
    <lineage>
        <taxon>Eukaryota</taxon>
        <taxon>Viridiplantae</taxon>
        <taxon>Chlorophyta</taxon>
        <taxon>core chlorophytes</taxon>
        <taxon>Chlorophyceae</taxon>
        <taxon>CS clade</taxon>
        <taxon>Chlamydomonadales</taxon>
        <taxon>Volvocaceae</taxon>
        <taxon>Volvox</taxon>
    </lineage>
</organism>
<keyword evidence="3" id="KW-0050">Antiport</keyword>
<evidence type="ECO:0000256" key="8">
    <source>
        <dbReference type="SAM" id="MobiDB-lite"/>
    </source>
</evidence>
<feature type="domain" description="Sodium/calcium exchanger membrane region" evidence="10">
    <location>
        <begin position="67"/>
        <end position="230"/>
    </location>
</feature>
<evidence type="ECO:0000256" key="2">
    <source>
        <dbReference type="ARBA" id="ARBA00022448"/>
    </source>
</evidence>
<dbReference type="GO" id="GO:0006874">
    <property type="term" value="P:intracellular calcium ion homeostasis"/>
    <property type="evidence" value="ECO:0007669"/>
    <property type="project" value="TreeGrafter"/>
</dbReference>
<feature type="transmembrane region" description="Helical" evidence="9">
    <location>
        <begin position="173"/>
        <end position="193"/>
    </location>
</feature>
<feature type="transmembrane region" description="Helical" evidence="9">
    <location>
        <begin position="555"/>
        <end position="573"/>
    </location>
</feature>
<dbReference type="Proteomes" id="UP000747399">
    <property type="component" value="Unassembled WGS sequence"/>
</dbReference>
<dbReference type="InterPro" id="IPR004837">
    <property type="entry name" value="NaCa_Exmemb"/>
</dbReference>
<keyword evidence="12" id="KW-1185">Reference proteome</keyword>
<evidence type="ECO:0000256" key="1">
    <source>
        <dbReference type="ARBA" id="ARBA00004127"/>
    </source>
</evidence>